<comment type="caution">
    <text evidence="2">The sequence shown here is derived from an EMBL/GenBank/DDBJ whole genome shotgun (WGS) entry which is preliminary data.</text>
</comment>
<feature type="compositionally biased region" description="Pro residues" evidence="1">
    <location>
        <begin position="198"/>
        <end position="214"/>
    </location>
</feature>
<protein>
    <submittedName>
        <fullName evidence="2">Histidine phosphatase family protein</fullName>
    </submittedName>
</protein>
<reference evidence="2 3" key="1">
    <citation type="journal article" date="2022" name="Arch. Microbiol.">
        <title>Paraburkholderia bengalensis sp. nov. isolated from roots of Oryza sativa, IR64.</title>
        <authorList>
            <person name="Nag P."/>
            <person name="Mondal N."/>
            <person name="Sarkar J."/>
            <person name="Das S."/>
        </authorList>
    </citation>
    <scope>NUCLEOTIDE SEQUENCE [LARGE SCALE GENOMIC DNA]</scope>
    <source>
        <strain evidence="2 3">IR64_4_BI</strain>
    </source>
</reference>
<feature type="region of interest" description="Disordered" evidence="1">
    <location>
        <begin position="191"/>
        <end position="214"/>
    </location>
</feature>
<dbReference type="RefSeq" id="WP_336597797.1">
    <property type="nucleotide sequence ID" value="NZ_JACFYJ010000011.1"/>
</dbReference>
<gene>
    <name evidence="2" type="ORF">H3V53_09785</name>
</gene>
<dbReference type="InterPro" id="IPR029033">
    <property type="entry name" value="His_PPase_superfam"/>
</dbReference>
<dbReference type="SMART" id="SM00855">
    <property type="entry name" value="PGAM"/>
    <property type="match status" value="1"/>
</dbReference>
<dbReference type="SUPFAM" id="SSF53254">
    <property type="entry name" value="Phosphoglycerate mutase-like"/>
    <property type="match status" value="1"/>
</dbReference>
<name>A0ABU8IPS4_9BURK</name>
<keyword evidence="3" id="KW-1185">Reference proteome</keyword>
<sequence length="214" mass="22975">MRIRLLMISHPATAAQRKGTFPDGDDPLDARAVEEAAACRAANADWLAAEAAFASPARCATEAARIFGFAAVTREPALADADYGRWRGRRLVDIARDEPDALAVWTRDPSAAPHGGESFDALTRRVGGWLDALSEHGHRGTLIAVTHAPVIRAVLVHVLHAPSTAFTQIDVPPLAIVELQRGERGWTWRATAPHASPHAPPHAPPRTPFPTPDA</sequence>
<evidence type="ECO:0000256" key="1">
    <source>
        <dbReference type="SAM" id="MobiDB-lite"/>
    </source>
</evidence>
<dbReference type="Proteomes" id="UP001386437">
    <property type="component" value="Unassembled WGS sequence"/>
</dbReference>
<accession>A0ABU8IPS4</accession>
<dbReference type="InterPro" id="IPR013078">
    <property type="entry name" value="His_Pase_superF_clade-1"/>
</dbReference>
<evidence type="ECO:0000313" key="2">
    <source>
        <dbReference type="EMBL" id="MEI5997491.1"/>
    </source>
</evidence>
<dbReference type="Pfam" id="PF00300">
    <property type="entry name" value="His_Phos_1"/>
    <property type="match status" value="1"/>
</dbReference>
<dbReference type="EMBL" id="JACFYJ010000011">
    <property type="protein sequence ID" value="MEI5997491.1"/>
    <property type="molecule type" value="Genomic_DNA"/>
</dbReference>
<dbReference type="Gene3D" id="3.40.50.1240">
    <property type="entry name" value="Phosphoglycerate mutase-like"/>
    <property type="match status" value="1"/>
</dbReference>
<proteinExistence type="predicted"/>
<evidence type="ECO:0000313" key="3">
    <source>
        <dbReference type="Proteomes" id="UP001386437"/>
    </source>
</evidence>
<organism evidence="2 3">
    <name type="scientific">Paraburkholderia bengalensis</name>
    <dbReference type="NCBI Taxonomy" id="2747562"/>
    <lineage>
        <taxon>Bacteria</taxon>
        <taxon>Pseudomonadati</taxon>
        <taxon>Pseudomonadota</taxon>
        <taxon>Betaproteobacteria</taxon>
        <taxon>Burkholderiales</taxon>
        <taxon>Burkholderiaceae</taxon>
        <taxon>Paraburkholderia</taxon>
    </lineage>
</organism>